<dbReference type="Gene3D" id="2.40.50.40">
    <property type="match status" value="1"/>
</dbReference>
<dbReference type="GO" id="GO:0006338">
    <property type="term" value="P:chromatin remodeling"/>
    <property type="evidence" value="ECO:0007669"/>
    <property type="project" value="UniProtKB-ARBA"/>
</dbReference>
<dbReference type="Proteomes" id="UP001370758">
    <property type="component" value="Unassembled WGS sequence"/>
</dbReference>
<organism evidence="4 5">
    <name type="scientific">Arthrobotrys musiformis</name>
    <dbReference type="NCBI Taxonomy" id="47236"/>
    <lineage>
        <taxon>Eukaryota</taxon>
        <taxon>Fungi</taxon>
        <taxon>Dikarya</taxon>
        <taxon>Ascomycota</taxon>
        <taxon>Pezizomycotina</taxon>
        <taxon>Orbiliomycetes</taxon>
        <taxon>Orbiliales</taxon>
        <taxon>Orbiliaceae</taxon>
        <taxon>Arthrobotrys</taxon>
    </lineage>
</organism>
<gene>
    <name evidence="4" type="ORF">TWF481_002838</name>
</gene>
<sequence>MVRKRGRGKGTKIQYLVRYKGFGDAHDEWREGGDLHAPRLIVNPERRRLGLEELDSETEDGAVDDARLALEEGGHVPVGEIEPAVGRCSSKREARLNNDTANPGSVYGGNDG</sequence>
<evidence type="ECO:0000256" key="1">
    <source>
        <dbReference type="ARBA" id="ARBA00011353"/>
    </source>
</evidence>
<evidence type="ECO:0000256" key="2">
    <source>
        <dbReference type="SAM" id="MobiDB-lite"/>
    </source>
</evidence>
<evidence type="ECO:0000313" key="4">
    <source>
        <dbReference type="EMBL" id="KAK6495792.1"/>
    </source>
</evidence>
<dbReference type="InterPro" id="IPR000953">
    <property type="entry name" value="Chromo/chromo_shadow_dom"/>
</dbReference>
<accession>A0AAV9VRE2</accession>
<dbReference type="InterPro" id="IPR016197">
    <property type="entry name" value="Chromo-like_dom_sf"/>
</dbReference>
<proteinExistence type="predicted"/>
<name>A0AAV9VRE2_9PEZI</name>
<protein>
    <recommendedName>
        <fullName evidence="3">Chromo domain-containing protein</fullName>
    </recommendedName>
</protein>
<reference evidence="4 5" key="1">
    <citation type="submission" date="2023-08" db="EMBL/GenBank/DDBJ databases">
        <authorList>
            <person name="Palmer J.M."/>
        </authorList>
    </citation>
    <scope>NUCLEOTIDE SEQUENCE [LARGE SCALE GENOMIC DNA]</scope>
    <source>
        <strain evidence="4 5">TWF481</strain>
    </source>
</reference>
<dbReference type="EMBL" id="JAVHJL010000012">
    <property type="protein sequence ID" value="KAK6495792.1"/>
    <property type="molecule type" value="Genomic_DNA"/>
</dbReference>
<dbReference type="SUPFAM" id="SSF54160">
    <property type="entry name" value="Chromo domain-like"/>
    <property type="match status" value="1"/>
</dbReference>
<feature type="region of interest" description="Disordered" evidence="2">
    <location>
        <begin position="90"/>
        <end position="112"/>
    </location>
</feature>
<evidence type="ECO:0000313" key="5">
    <source>
        <dbReference type="Proteomes" id="UP001370758"/>
    </source>
</evidence>
<feature type="domain" description="Chromo" evidence="3">
    <location>
        <begin position="1"/>
        <end position="56"/>
    </location>
</feature>
<dbReference type="AlphaFoldDB" id="A0AAV9VRE2"/>
<keyword evidence="5" id="KW-1185">Reference proteome</keyword>
<comment type="subunit">
    <text evidence="1">Component of the NuA4 histone acetyltransferase complex.</text>
</comment>
<dbReference type="PROSITE" id="PS50013">
    <property type="entry name" value="CHROMO_2"/>
    <property type="match status" value="1"/>
</dbReference>
<evidence type="ECO:0000259" key="3">
    <source>
        <dbReference type="PROSITE" id="PS50013"/>
    </source>
</evidence>
<comment type="caution">
    <text evidence="4">The sequence shown here is derived from an EMBL/GenBank/DDBJ whole genome shotgun (WGS) entry which is preliminary data.</text>
</comment>